<feature type="region of interest" description="Disordered" evidence="1">
    <location>
        <begin position="1"/>
        <end position="20"/>
    </location>
</feature>
<feature type="transmembrane region" description="Helical" evidence="2">
    <location>
        <begin position="112"/>
        <end position="129"/>
    </location>
</feature>
<feature type="transmembrane region" description="Helical" evidence="2">
    <location>
        <begin position="269"/>
        <end position="288"/>
    </location>
</feature>
<evidence type="ECO:0000259" key="3">
    <source>
        <dbReference type="Pfam" id="PF04235"/>
    </source>
</evidence>
<feature type="transmembrane region" description="Helical" evidence="2">
    <location>
        <begin position="135"/>
        <end position="152"/>
    </location>
</feature>
<dbReference type="KEGG" id="spad:DVK44_19995"/>
<dbReference type="InterPro" id="IPR052529">
    <property type="entry name" value="Bact_Transport_Assoc"/>
</dbReference>
<feature type="compositionally biased region" description="Gly residues" evidence="1">
    <location>
        <begin position="418"/>
        <end position="428"/>
    </location>
</feature>
<name>A0A345HS80_9ACTN</name>
<dbReference type="PANTHER" id="PTHR30590">
    <property type="entry name" value="INNER MEMBRANE PROTEIN"/>
    <property type="match status" value="1"/>
</dbReference>
<feature type="transmembrane region" description="Helical" evidence="2">
    <location>
        <begin position="294"/>
        <end position="318"/>
    </location>
</feature>
<feature type="domain" description="DUF418" evidence="3">
    <location>
        <begin position="260"/>
        <end position="405"/>
    </location>
</feature>
<feature type="transmembrane region" description="Helical" evidence="2">
    <location>
        <begin position="366"/>
        <end position="387"/>
    </location>
</feature>
<dbReference type="Pfam" id="PF04235">
    <property type="entry name" value="DUF418"/>
    <property type="match status" value="1"/>
</dbReference>
<feature type="transmembrane region" description="Helical" evidence="2">
    <location>
        <begin position="159"/>
        <end position="182"/>
    </location>
</feature>
<proteinExistence type="predicted"/>
<dbReference type="RefSeq" id="WP_114660883.1">
    <property type="nucleotide sequence ID" value="NZ_CP031194.1"/>
</dbReference>
<dbReference type="Proteomes" id="UP000253868">
    <property type="component" value="Chromosome"/>
</dbReference>
<gene>
    <name evidence="4" type="ORF">DVK44_19995</name>
</gene>
<evidence type="ECO:0000256" key="1">
    <source>
        <dbReference type="SAM" id="MobiDB-lite"/>
    </source>
</evidence>
<organism evidence="4 5">
    <name type="scientific">Streptomyces paludis</name>
    <dbReference type="NCBI Taxonomy" id="2282738"/>
    <lineage>
        <taxon>Bacteria</taxon>
        <taxon>Bacillati</taxon>
        <taxon>Actinomycetota</taxon>
        <taxon>Actinomycetes</taxon>
        <taxon>Kitasatosporales</taxon>
        <taxon>Streptomycetaceae</taxon>
        <taxon>Streptomyces</taxon>
    </lineage>
</organism>
<evidence type="ECO:0000313" key="4">
    <source>
        <dbReference type="EMBL" id="AXG79554.1"/>
    </source>
</evidence>
<keyword evidence="2" id="KW-0812">Transmembrane</keyword>
<keyword evidence="5" id="KW-1185">Reference proteome</keyword>
<dbReference type="OrthoDB" id="9807744at2"/>
<keyword evidence="2" id="KW-1133">Transmembrane helix</keyword>
<accession>A0A345HS80</accession>
<evidence type="ECO:0000256" key="2">
    <source>
        <dbReference type="SAM" id="Phobius"/>
    </source>
</evidence>
<dbReference type="AlphaFoldDB" id="A0A345HS80"/>
<feature type="transmembrane region" description="Helical" evidence="2">
    <location>
        <begin position="73"/>
        <end position="92"/>
    </location>
</feature>
<keyword evidence="2" id="KW-0472">Membrane</keyword>
<feature type="transmembrane region" description="Helical" evidence="2">
    <location>
        <begin position="228"/>
        <end position="248"/>
    </location>
</feature>
<feature type="transmembrane region" description="Helical" evidence="2">
    <location>
        <begin position="34"/>
        <end position="53"/>
    </location>
</feature>
<protein>
    <submittedName>
        <fullName evidence="4">DUF418 domain-containing protein</fullName>
    </submittedName>
</protein>
<dbReference type="InterPro" id="IPR007349">
    <property type="entry name" value="DUF418"/>
</dbReference>
<feature type="compositionally biased region" description="Low complexity" evidence="1">
    <location>
        <begin position="1"/>
        <end position="16"/>
    </location>
</feature>
<dbReference type="EMBL" id="CP031194">
    <property type="protein sequence ID" value="AXG79554.1"/>
    <property type="molecule type" value="Genomic_DNA"/>
</dbReference>
<sequence length="440" mass="46766">MTAEAGRGTSTSASTGTGTGTGTRRLADVDALRGFALLGILLVNIPFFASGYTLPGVADPARTAWHDGVASGLIQFVFEAKFYLLFSFLFGYSFTLQLDSAAARGVGFRPRFLRRLGALFLIGVANAALLYYGDILITYALFGLLLFLMRGISPRRALWVAGIITGVFVLLFLALATAVALFDGSSSPTAAEHAKMLADGRAATEAMRGGPWSVIADRVSELTTTLPLTIFIQGPLAFSAMLVGLAAGKLRVLADRGADPAAYGRKLRTIQWIGFPVGLAGSAFYTFASTDNLFAGGLHFLTAPFLTAAYVATLLRFFRTVRGGRVAEALARPGRMALTNYLSQSLLCVLIFTGTGLGLIGRVPYAGVIGIALAIYSVQLLWSAWWLRRFRMGPVEWLLRAATYLERPAMRVRRQEGADGGSGGGSGTGAEARSEATRSA</sequence>
<feature type="transmembrane region" description="Helical" evidence="2">
    <location>
        <begin position="338"/>
        <end position="360"/>
    </location>
</feature>
<evidence type="ECO:0000313" key="5">
    <source>
        <dbReference type="Proteomes" id="UP000253868"/>
    </source>
</evidence>
<dbReference type="PANTHER" id="PTHR30590:SF2">
    <property type="entry name" value="INNER MEMBRANE PROTEIN"/>
    <property type="match status" value="1"/>
</dbReference>
<feature type="region of interest" description="Disordered" evidence="1">
    <location>
        <begin position="415"/>
        <end position="440"/>
    </location>
</feature>
<reference evidence="5" key="1">
    <citation type="submission" date="2018-07" db="EMBL/GenBank/DDBJ databases">
        <authorList>
            <person name="Zhao J."/>
        </authorList>
    </citation>
    <scope>NUCLEOTIDE SEQUENCE [LARGE SCALE GENOMIC DNA]</scope>
    <source>
        <strain evidence="5">GSSD-12</strain>
    </source>
</reference>